<dbReference type="EMBL" id="JADKPV010000001">
    <property type="protein sequence ID" value="MBF4499870.1"/>
    <property type="molecule type" value="Genomic_DNA"/>
</dbReference>
<comment type="caution">
    <text evidence="6">The sequence shown here is derived from an EMBL/GenBank/DDBJ whole genome shotgun (WGS) entry which is preliminary data.</text>
</comment>
<dbReference type="AlphaFoldDB" id="A0A8J7G0D8"/>
<reference evidence="6" key="1">
    <citation type="submission" date="2020-11" db="EMBL/GenBank/DDBJ databases">
        <title>Multidrug resistant novel bacterium Savagea serpentis sp. nov., isolated from the scats of a vine snake (Ahaetulla nasuta).</title>
        <authorList>
            <person name="Venkata Ramana V."/>
            <person name="Vikas Patil S."/>
            <person name="Yogita Lugani V."/>
        </authorList>
    </citation>
    <scope>NUCLEOTIDE SEQUENCE</scope>
    <source>
        <strain evidence="6">SN6</strain>
    </source>
</reference>
<evidence type="ECO:0000313" key="7">
    <source>
        <dbReference type="Proteomes" id="UP000622653"/>
    </source>
</evidence>
<feature type="domain" description="Alanine racemase N-terminal" evidence="5">
    <location>
        <begin position="11"/>
        <end position="225"/>
    </location>
</feature>
<proteinExistence type="inferred from homology"/>
<dbReference type="PANTHER" id="PTHR10146">
    <property type="entry name" value="PROLINE SYNTHETASE CO-TRANSCRIBED BACTERIAL HOMOLOG PROTEIN"/>
    <property type="match status" value="1"/>
</dbReference>
<dbReference type="SUPFAM" id="SSF51419">
    <property type="entry name" value="PLP-binding barrel"/>
    <property type="match status" value="1"/>
</dbReference>
<dbReference type="CDD" id="cd00635">
    <property type="entry name" value="PLPDE_III_YBL036c_like"/>
    <property type="match status" value="1"/>
</dbReference>
<evidence type="ECO:0000256" key="4">
    <source>
        <dbReference type="RuleBase" id="RU004514"/>
    </source>
</evidence>
<dbReference type="InterPro" id="IPR029066">
    <property type="entry name" value="PLP-binding_barrel"/>
</dbReference>
<dbReference type="PANTHER" id="PTHR10146:SF14">
    <property type="entry name" value="PYRIDOXAL PHOSPHATE HOMEOSTASIS PROTEIN"/>
    <property type="match status" value="1"/>
</dbReference>
<sequence>MNQIDKRKREIEERIATACERAGRERSSVQVIAVTKSISTERTEDVVRAGYTQLGENRPEGLMEKGAHFLKGAVDWHFIGNVQSRRVKDIIPHAQVIHSLQTLSVAKQIESRAEQVIDCFVQVNASEEDSKSGLAVDEVRPFIEQLQSFEHLRVVGLMTMAPLTEDEAIIRQTFRTLATLQREIEALQLEHAPCHFLSMGMSNDFEIAIEEGATHIRIGTALVGSESEGSL</sequence>
<keyword evidence="7" id="KW-1185">Reference proteome</keyword>
<evidence type="ECO:0000256" key="1">
    <source>
        <dbReference type="ARBA" id="ARBA00022898"/>
    </source>
</evidence>
<gene>
    <name evidence="6" type="ORF">IRY55_00740</name>
</gene>
<evidence type="ECO:0000256" key="3">
    <source>
        <dbReference type="PIRSR" id="PIRSR004848-1"/>
    </source>
</evidence>
<name>A0A8J7G0D8_9BACL</name>
<dbReference type="Gene3D" id="3.20.20.10">
    <property type="entry name" value="Alanine racemase"/>
    <property type="match status" value="1"/>
</dbReference>
<dbReference type="RefSeq" id="WP_194561345.1">
    <property type="nucleotide sequence ID" value="NZ_JADKPV010000001.1"/>
</dbReference>
<comment type="similarity">
    <text evidence="2 4">Belongs to the pyridoxal phosphate-binding protein YggS/PROSC family.</text>
</comment>
<dbReference type="InterPro" id="IPR001608">
    <property type="entry name" value="Ala_racemase_N"/>
</dbReference>
<evidence type="ECO:0000256" key="2">
    <source>
        <dbReference type="HAMAP-Rule" id="MF_02087"/>
    </source>
</evidence>
<protein>
    <recommendedName>
        <fullName evidence="2">Pyridoxal phosphate homeostasis protein</fullName>
        <shortName evidence="2">PLP homeostasis protein</shortName>
    </recommendedName>
</protein>
<evidence type="ECO:0000313" key="6">
    <source>
        <dbReference type="EMBL" id="MBF4499870.1"/>
    </source>
</evidence>
<comment type="cofactor">
    <cofactor evidence="3">
        <name>pyridoxal 5'-phosphate</name>
        <dbReference type="ChEBI" id="CHEBI:597326"/>
    </cofactor>
</comment>
<dbReference type="HAMAP" id="MF_02087">
    <property type="entry name" value="PLP_homeostasis"/>
    <property type="match status" value="1"/>
</dbReference>
<comment type="function">
    <text evidence="2">Pyridoxal 5'-phosphate (PLP)-binding protein, which is involved in PLP homeostasis.</text>
</comment>
<keyword evidence="1 2" id="KW-0663">Pyridoxal phosphate</keyword>
<dbReference type="Pfam" id="PF01168">
    <property type="entry name" value="Ala_racemase_N"/>
    <property type="match status" value="1"/>
</dbReference>
<dbReference type="GO" id="GO:0030170">
    <property type="term" value="F:pyridoxal phosphate binding"/>
    <property type="evidence" value="ECO:0007669"/>
    <property type="project" value="UniProtKB-UniRule"/>
</dbReference>
<dbReference type="NCBIfam" id="TIGR00044">
    <property type="entry name" value="YggS family pyridoxal phosphate-dependent enzyme"/>
    <property type="match status" value="1"/>
</dbReference>
<feature type="modified residue" description="N6-(pyridoxal phosphate)lysine" evidence="2 3">
    <location>
        <position position="36"/>
    </location>
</feature>
<accession>A0A8J7G0D8</accession>
<organism evidence="6 7">
    <name type="scientific">Savagea serpentis</name>
    <dbReference type="NCBI Taxonomy" id="2785297"/>
    <lineage>
        <taxon>Bacteria</taxon>
        <taxon>Bacillati</taxon>
        <taxon>Bacillota</taxon>
        <taxon>Bacilli</taxon>
        <taxon>Bacillales</taxon>
        <taxon>Caryophanaceae</taxon>
        <taxon>Savagea</taxon>
    </lineage>
</organism>
<dbReference type="InterPro" id="IPR011078">
    <property type="entry name" value="PyrdxlP_homeostasis"/>
</dbReference>
<dbReference type="Proteomes" id="UP000622653">
    <property type="component" value="Unassembled WGS sequence"/>
</dbReference>
<dbReference type="PIRSF" id="PIRSF004848">
    <property type="entry name" value="YBL036c_PLPDEIII"/>
    <property type="match status" value="1"/>
</dbReference>
<evidence type="ECO:0000259" key="5">
    <source>
        <dbReference type="Pfam" id="PF01168"/>
    </source>
</evidence>